<keyword evidence="2" id="KW-0418">Kinase</keyword>
<dbReference type="EMBL" id="FUYE01000004">
    <property type="protein sequence ID" value="SKA90320.1"/>
    <property type="molecule type" value="Genomic_DNA"/>
</dbReference>
<dbReference type="SMART" id="SM00255">
    <property type="entry name" value="TIR"/>
    <property type="match status" value="1"/>
</dbReference>
<evidence type="ECO:0000313" key="3">
    <source>
        <dbReference type="Proteomes" id="UP000190774"/>
    </source>
</evidence>
<dbReference type="SUPFAM" id="SSF52540">
    <property type="entry name" value="P-loop containing nucleoside triphosphate hydrolases"/>
    <property type="match status" value="1"/>
</dbReference>
<dbReference type="Proteomes" id="UP000190774">
    <property type="component" value="Unassembled WGS sequence"/>
</dbReference>
<organism evidence="2 3">
    <name type="scientific">Prosthecobacter debontii</name>
    <dbReference type="NCBI Taxonomy" id="48467"/>
    <lineage>
        <taxon>Bacteria</taxon>
        <taxon>Pseudomonadati</taxon>
        <taxon>Verrucomicrobiota</taxon>
        <taxon>Verrucomicrobiia</taxon>
        <taxon>Verrucomicrobiales</taxon>
        <taxon>Verrucomicrobiaceae</taxon>
        <taxon>Prosthecobacter</taxon>
    </lineage>
</organism>
<dbReference type="InterPro" id="IPR027417">
    <property type="entry name" value="P-loop_NTPase"/>
</dbReference>
<reference evidence="3" key="1">
    <citation type="submission" date="2017-02" db="EMBL/GenBank/DDBJ databases">
        <authorList>
            <person name="Varghese N."/>
            <person name="Submissions S."/>
        </authorList>
    </citation>
    <scope>NUCLEOTIDE SEQUENCE [LARGE SCALE GENOMIC DNA]</scope>
    <source>
        <strain evidence="3">ATCC 700200</strain>
    </source>
</reference>
<dbReference type="RefSeq" id="WP_078812869.1">
    <property type="nucleotide sequence ID" value="NZ_FUYE01000004.1"/>
</dbReference>
<dbReference type="Pfam" id="PF13676">
    <property type="entry name" value="TIR_2"/>
    <property type="match status" value="1"/>
</dbReference>
<accession>A0A1T4XL91</accession>
<dbReference type="STRING" id="48467.SAMN02745166_01690"/>
<protein>
    <submittedName>
        <fullName evidence="2">Thymidylate kinase</fullName>
    </submittedName>
</protein>
<feature type="domain" description="TIR" evidence="1">
    <location>
        <begin position="6"/>
        <end position="140"/>
    </location>
</feature>
<dbReference type="GO" id="GO:0007165">
    <property type="term" value="P:signal transduction"/>
    <property type="evidence" value="ECO:0007669"/>
    <property type="project" value="InterPro"/>
</dbReference>
<name>A0A1T4XL91_9BACT</name>
<dbReference type="InterPro" id="IPR000157">
    <property type="entry name" value="TIR_dom"/>
</dbReference>
<evidence type="ECO:0000313" key="2">
    <source>
        <dbReference type="EMBL" id="SKA90320.1"/>
    </source>
</evidence>
<sequence length="519" mass="58179">MATTKRTKRIFISHAHADKPLVDALVDLIETGMGIPSTNIFCTALEGLGIPSGASFIDYIKQQIRRPDVVLLLITENYLKRPFCLAEMGAAWAMSHRVIPLLSGRMSPGDVGGVLGATQILKVDQDSGLNQFFQELTTALRVSISNVPRWEAKKQQFLALVGSLQPKATLPAPEKTTVSGESELPLAHHIEGIWRAEFHYTDGSEYREIIEIRRESRNEFTGRIVPSLDNCPHTASIDHNRTKRIHASLSGTDMLTGVWYQPARPLTHGAFQLKVSQEDDSLLGGWLMFSDNKGIPVSDRWNWYRHVVGANSRFGVYGVTGAGKTTLCEHLQQRVMNCRFFSESGVIGDYMKRFHEESLEEFKLRSEAGRMEGRQKAFRFHAERIKNSCGVFVGDAHYSFPAERLGSLVQPHPDSRNGIQPVMPDAAWEIYQAIIYLDTPASIVKQRLQKQAQQTGRNEWASKLGVHEIQDWIDYEKEMLSRQCALRGKPFYVLSGDGAAAEIASQASVFVEQFKPTAY</sequence>
<evidence type="ECO:0000259" key="1">
    <source>
        <dbReference type="PROSITE" id="PS50104"/>
    </source>
</evidence>
<keyword evidence="3" id="KW-1185">Reference proteome</keyword>
<proteinExistence type="predicted"/>
<dbReference type="Gene3D" id="3.40.50.300">
    <property type="entry name" value="P-loop containing nucleotide triphosphate hydrolases"/>
    <property type="match status" value="1"/>
</dbReference>
<dbReference type="InterPro" id="IPR035897">
    <property type="entry name" value="Toll_tir_struct_dom_sf"/>
</dbReference>
<dbReference type="Gene3D" id="3.40.50.10140">
    <property type="entry name" value="Toll/interleukin-1 receptor homology (TIR) domain"/>
    <property type="match status" value="1"/>
</dbReference>
<dbReference type="AlphaFoldDB" id="A0A1T4XL91"/>
<keyword evidence="2" id="KW-0808">Transferase</keyword>
<gene>
    <name evidence="2" type="ORF">SAMN02745166_01690</name>
</gene>
<dbReference type="SUPFAM" id="SSF52200">
    <property type="entry name" value="Toll/Interleukin receptor TIR domain"/>
    <property type="match status" value="1"/>
</dbReference>
<dbReference type="GO" id="GO:0016301">
    <property type="term" value="F:kinase activity"/>
    <property type="evidence" value="ECO:0007669"/>
    <property type="project" value="UniProtKB-KW"/>
</dbReference>
<dbReference type="OrthoDB" id="4772211at2"/>
<dbReference type="PROSITE" id="PS50104">
    <property type="entry name" value="TIR"/>
    <property type="match status" value="1"/>
</dbReference>